<sequence>MPSWNAAKRKMLILHLMAMFLGSDPCTGDYGEDSDHTDCCRAHSVQRTAAGGKYLIFCQMSLESNFQADISMIPCWAVFKEIKQCFRHALIQKNSIKKTT</sequence>
<dbReference type="STRING" id="387005.A0A183HBZ1"/>
<evidence type="ECO:0000313" key="3">
    <source>
        <dbReference type="Proteomes" id="UP000267606"/>
    </source>
</evidence>
<reference evidence="2 3" key="2">
    <citation type="submission" date="2018-11" db="EMBL/GenBank/DDBJ databases">
        <authorList>
            <consortium name="Pathogen Informatics"/>
        </authorList>
    </citation>
    <scope>NUCLEOTIDE SEQUENCE [LARGE SCALE GENOMIC DNA]</scope>
</reference>
<feature type="chain" id="PRO_5044552464" evidence="1">
    <location>
        <begin position="29"/>
        <end position="100"/>
    </location>
</feature>
<reference evidence="4" key="1">
    <citation type="submission" date="2016-06" db="UniProtKB">
        <authorList>
            <consortium name="WormBaseParasite"/>
        </authorList>
    </citation>
    <scope>IDENTIFICATION</scope>
</reference>
<keyword evidence="1" id="KW-0732">Signal</keyword>
<evidence type="ECO:0000313" key="2">
    <source>
        <dbReference type="EMBL" id="VDO41739.1"/>
    </source>
</evidence>
<dbReference type="EMBL" id="UZAJ01004091">
    <property type="protein sequence ID" value="VDO41739.1"/>
    <property type="molecule type" value="Genomic_DNA"/>
</dbReference>
<dbReference type="AlphaFoldDB" id="A0A183HBZ1"/>
<feature type="signal peptide" evidence="1">
    <location>
        <begin position="1"/>
        <end position="28"/>
    </location>
</feature>
<organism evidence="4">
    <name type="scientific">Onchocerca flexuosa</name>
    <dbReference type="NCBI Taxonomy" id="387005"/>
    <lineage>
        <taxon>Eukaryota</taxon>
        <taxon>Metazoa</taxon>
        <taxon>Ecdysozoa</taxon>
        <taxon>Nematoda</taxon>
        <taxon>Chromadorea</taxon>
        <taxon>Rhabditida</taxon>
        <taxon>Spirurina</taxon>
        <taxon>Spiruromorpha</taxon>
        <taxon>Filarioidea</taxon>
        <taxon>Onchocercidae</taxon>
        <taxon>Onchocerca</taxon>
    </lineage>
</organism>
<evidence type="ECO:0000313" key="4">
    <source>
        <dbReference type="WBParaSite" id="OFLC_0000500201-mRNA-1"/>
    </source>
</evidence>
<proteinExistence type="predicted"/>
<accession>A0A183HBZ1</accession>
<dbReference type="Proteomes" id="UP000267606">
    <property type="component" value="Unassembled WGS sequence"/>
</dbReference>
<dbReference type="PANTHER" id="PTHR46705">
    <property type="entry name" value="PROTEIN CBG09805"/>
    <property type="match status" value="1"/>
</dbReference>
<evidence type="ECO:0000256" key="1">
    <source>
        <dbReference type="SAM" id="SignalP"/>
    </source>
</evidence>
<protein>
    <submittedName>
        <fullName evidence="4">DB domain-containing protein</fullName>
    </submittedName>
</protein>
<name>A0A183HBZ1_9BILA</name>
<gene>
    <name evidence="2" type="ORF">OFLC_LOCUS5003</name>
</gene>
<dbReference type="WBParaSite" id="OFLC_0000500201-mRNA-1">
    <property type="protein sequence ID" value="OFLC_0000500201-mRNA-1"/>
    <property type="gene ID" value="OFLC_0000500201"/>
</dbReference>
<dbReference type="PANTHER" id="PTHR46705:SF2">
    <property type="entry name" value="DOMAIN OF UNKNOWN FUNCTION DB DOMAIN-CONTAINING PROTEIN"/>
    <property type="match status" value="1"/>
</dbReference>
<keyword evidence="3" id="KW-1185">Reference proteome</keyword>